<gene>
    <name evidence="1" type="ORF">ALP8811_00386</name>
</gene>
<accession>A0A2R8AHP3</accession>
<sequence>MSLLQLLQQAQNGQGLSALAEKVGLDQAQAGDLTNLLAPVIGKAAKQQAESGGLESILGALKGEAQAGMFDDAAQAASPEGAAQGASFLNGLLGDNGTNALAEQAAERTGIDMSQIMAFLPALGAMAQGGLQKQVPDASIDALQAVQSQGAGGGLMGLVGGLLGGGKEGGPDLSALTSLLDADGDGSVVDDIMAKLTK</sequence>
<proteinExistence type="predicted"/>
<name>A0A2R8AHP3_9RHOB</name>
<evidence type="ECO:0000313" key="2">
    <source>
        <dbReference type="Proteomes" id="UP000244911"/>
    </source>
</evidence>
<dbReference type="EMBL" id="OMOI01000001">
    <property type="protein sequence ID" value="SPF75399.1"/>
    <property type="molecule type" value="Genomic_DNA"/>
</dbReference>
<dbReference type="Pfam" id="PF06078">
    <property type="entry name" value="DUF937"/>
    <property type="match status" value="1"/>
</dbReference>
<dbReference type="RefSeq" id="WP_108855504.1">
    <property type="nucleotide sequence ID" value="NZ_OMOI01000001.1"/>
</dbReference>
<dbReference type="OrthoDB" id="7744169at2"/>
<evidence type="ECO:0008006" key="3">
    <source>
        <dbReference type="Google" id="ProtNLM"/>
    </source>
</evidence>
<evidence type="ECO:0000313" key="1">
    <source>
        <dbReference type="EMBL" id="SPF75399.1"/>
    </source>
</evidence>
<reference evidence="1 2" key="1">
    <citation type="submission" date="2018-03" db="EMBL/GenBank/DDBJ databases">
        <authorList>
            <person name="Keele B.F."/>
        </authorList>
    </citation>
    <scope>NUCLEOTIDE SEQUENCE [LARGE SCALE GENOMIC DNA]</scope>
    <source>
        <strain evidence="1 2">CECT 8811</strain>
    </source>
</reference>
<dbReference type="InterPro" id="IPR009282">
    <property type="entry name" value="DUF937"/>
</dbReference>
<keyword evidence="2" id="KW-1185">Reference proteome</keyword>
<protein>
    <recommendedName>
        <fullName evidence="3">DUF937 domain-containing protein</fullName>
    </recommendedName>
</protein>
<dbReference type="AlphaFoldDB" id="A0A2R8AHP3"/>
<dbReference type="Proteomes" id="UP000244911">
    <property type="component" value="Unassembled WGS sequence"/>
</dbReference>
<organism evidence="1 2">
    <name type="scientific">Aliiroseovarius pelagivivens</name>
    <dbReference type="NCBI Taxonomy" id="1639690"/>
    <lineage>
        <taxon>Bacteria</taxon>
        <taxon>Pseudomonadati</taxon>
        <taxon>Pseudomonadota</taxon>
        <taxon>Alphaproteobacteria</taxon>
        <taxon>Rhodobacterales</taxon>
        <taxon>Paracoccaceae</taxon>
        <taxon>Aliiroseovarius</taxon>
    </lineage>
</organism>